<protein>
    <submittedName>
        <fullName evidence="2">DUF4214 domain-containing protein</fullName>
    </submittedName>
</protein>
<dbReference type="KEGG" id="this:HZT40_02390"/>
<dbReference type="Gene3D" id="1.10.3130.20">
    <property type="entry name" value="Phycobilisome linker domain"/>
    <property type="match status" value="1"/>
</dbReference>
<dbReference type="Proteomes" id="UP000510621">
    <property type="component" value="Chromosome"/>
</dbReference>
<dbReference type="AlphaFoldDB" id="A0A7L6ANG9"/>
<evidence type="ECO:0000313" key="2">
    <source>
        <dbReference type="EMBL" id="QLQ30651.1"/>
    </source>
</evidence>
<feature type="domain" description="DUF4214" evidence="1">
    <location>
        <begin position="58"/>
        <end position="118"/>
    </location>
</feature>
<evidence type="ECO:0000259" key="1">
    <source>
        <dbReference type="Pfam" id="PF13946"/>
    </source>
</evidence>
<dbReference type="InterPro" id="IPR038255">
    <property type="entry name" value="PBS_linker_sf"/>
</dbReference>
<keyword evidence="3" id="KW-1185">Reference proteome</keyword>
<evidence type="ECO:0000313" key="3">
    <source>
        <dbReference type="Proteomes" id="UP000510621"/>
    </source>
</evidence>
<dbReference type="InterPro" id="IPR025282">
    <property type="entry name" value="DUF4214"/>
</dbReference>
<accession>A0A7L6ANG9</accession>
<name>A0A7L6ANG9_9GAMM</name>
<proteinExistence type="predicted"/>
<organism evidence="2 3">
    <name type="scientific">Candidatus Thiothrix singaporensis</name>
    <dbReference type="NCBI Taxonomy" id="2799669"/>
    <lineage>
        <taxon>Bacteria</taxon>
        <taxon>Pseudomonadati</taxon>
        <taxon>Pseudomonadota</taxon>
        <taxon>Gammaproteobacteria</taxon>
        <taxon>Thiotrichales</taxon>
        <taxon>Thiotrichaceae</taxon>
        <taxon>Thiothrix</taxon>
    </lineage>
</organism>
<gene>
    <name evidence="2" type="ORF">HZT40_02390</name>
</gene>
<dbReference type="Pfam" id="PF13946">
    <property type="entry name" value="DUF4214"/>
    <property type="match status" value="1"/>
</dbReference>
<sequence length="244" mass="26438">MSKNCSQPSQFLRSNTLMTVATNANVTKLYIATFDRAPDGAGLNYWVNNSGLSTEQIARSFFDQPETQAKYAGVDTETFVKTIYENVLGREGEAAGVSYWVGELNAGHITQDQAILAVIGGAQGSDATLLENKTDVGIYFAEHNQDNNPDAFAVIDETKLDQKSVELCKQWIDGDLPQDATPSTYYVLDDSRTDYNITGSDKGDVFVVEAFKSATIHGKEGSDTLDFQDYSPAGVTVNLSTGLG</sequence>
<reference evidence="2" key="1">
    <citation type="submission" date="2020-06" db="EMBL/GenBank/DDBJ databases">
        <title>Analysis procedures for assessing recovery of high quality, complete, closed genomes from Nanopore long read metagenome sequencing.</title>
        <authorList>
            <person name="Bessarab I."/>
            <person name="Arumugam K."/>
            <person name="Haryono M."/>
            <person name="Liu X."/>
            <person name="Roy S."/>
            <person name="Zuniga-Montanez R.E."/>
            <person name="Qiu G."/>
            <person name="Drautz-Moses D.I."/>
            <person name="Law Y.Y."/>
            <person name="Wuertz S."/>
            <person name="Lauro F.M."/>
            <person name="Huson D.H."/>
            <person name="Williams R.B."/>
        </authorList>
    </citation>
    <scope>NUCLEOTIDE SEQUENCE [LARGE SCALE GENOMIC DNA]</scope>
    <source>
        <strain evidence="2">SSD2</strain>
    </source>
</reference>
<dbReference type="EMBL" id="CP059265">
    <property type="protein sequence ID" value="QLQ30651.1"/>
    <property type="molecule type" value="Genomic_DNA"/>
</dbReference>